<organism evidence="1">
    <name type="scientific">Cacopsylla melanoneura</name>
    <dbReference type="NCBI Taxonomy" id="428564"/>
    <lineage>
        <taxon>Eukaryota</taxon>
        <taxon>Metazoa</taxon>
        <taxon>Ecdysozoa</taxon>
        <taxon>Arthropoda</taxon>
        <taxon>Hexapoda</taxon>
        <taxon>Insecta</taxon>
        <taxon>Pterygota</taxon>
        <taxon>Neoptera</taxon>
        <taxon>Paraneoptera</taxon>
        <taxon>Hemiptera</taxon>
        <taxon>Sternorrhyncha</taxon>
        <taxon>Psylloidea</taxon>
        <taxon>Psyllidae</taxon>
        <taxon>Psyllinae</taxon>
        <taxon>Cacopsylla</taxon>
    </lineage>
</organism>
<reference evidence="1" key="1">
    <citation type="submission" date="2021-05" db="EMBL/GenBank/DDBJ databases">
        <authorList>
            <person name="Alioto T."/>
            <person name="Alioto T."/>
            <person name="Gomez Garrido J."/>
        </authorList>
    </citation>
    <scope>NUCLEOTIDE SEQUENCE</scope>
</reference>
<protein>
    <submittedName>
        <fullName evidence="1">Uncharacterized protein</fullName>
    </submittedName>
</protein>
<evidence type="ECO:0000313" key="1">
    <source>
        <dbReference type="EMBL" id="CAG6660985.1"/>
    </source>
</evidence>
<accession>A0A8D8S126</accession>
<sequence length="318" mass="35903">MADPTSTNIAQTLLGTVHEISGIHGTKAVVLFDYEGKTQRAYLRCKNVVYDGISLPEDTHLERYVPVGTEIYFRAHTLIDIGPDLCKFFIIVAWKRDDIDFPKHPSVVVFHGMSTVPCYFSHHGDGGIGGYGVATPKDDPSQLIKFFYHKVFIKGERYKEGLIGFKSTKEMQCDAIPTAVDPIDGTTWIAKFLWRGKRPDNNERKDFVLQPNMLDNIKELTRNPRSIFMRTTGQIIKVLDKEYGVALAMIRLNEWHTVLFHATACYLNETSLAHINLRAVFKPGDKITLLAAKAPSLLPYQWVASNVSVYRDPSISII</sequence>
<name>A0A8D8S126_9HEMI</name>
<dbReference type="EMBL" id="HBUF01198347">
    <property type="protein sequence ID" value="CAG6660985.1"/>
    <property type="molecule type" value="Transcribed_RNA"/>
</dbReference>
<dbReference type="EMBL" id="HBUF01198345">
    <property type="protein sequence ID" value="CAG6660981.1"/>
    <property type="molecule type" value="Transcribed_RNA"/>
</dbReference>
<proteinExistence type="predicted"/>
<dbReference type="AlphaFoldDB" id="A0A8D8S126"/>